<evidence type="ECO:0000313" key="3">
    <source>
        <dbReference type="Proteomes" id="UP000239706"/>
    </source>
</evidence>
<proteinExistence type="predicted"/>
<dbReference type="OrthoDB" id="9179987at2"/>
<dbReference type="Proteomes" id="UP000239706">
    <property type="component" value="Unassembled WGS sequence"/>
</dbReference>
<organism evidence="2 3">
    <name type="scientific">Clostridium liquoris</name>
    <dbReference type="NCBI Taxonomy" id="1289519"/>
    <lineage>
        <taxon>Bacteria</taxon>
        <taxon>Bacillati</taxon>
        <taxon>Bacillota</taxon>
        <taxon>Clostridia</taxon>
        <taxon>Eubacteriales</taxon>
        <taxon>Clostridiaceae</taxon>
        <taxon>Clostridium</taxon>
    </lineage>
</organism>
<evidence type="ECO:0000313" key="2">
    <source>
        <dbReference type="EMBL" id="PRR79905.1"/>
    </source>
</evidence>
<feature type="region of interest" description="Disordered" evidence="1">
    <location>
        <begin position="1"/>
        <end position="25"/>
    </location>
</feature>
<dbReference type="AlphaFoldDB" id="A0A2T0B7S6"/>
<name>A0A2T0B7S6_9CLOT</name>
<accession>A0A2T0B7S6</accession>
<protein>
    <submittedName>
        <fullName evidence="2">Uncharacterized protein</fullName>
    </submittedName>
</protein>
<feature type="compositionally biased region" description="Polar residues" evidence="1">
    <location>
        <begin position="1"/>
        <end position="17"/>
    </location>
</feature>
<comment type="caution">
    <text evidence="2">The sequence shown here is derived from an EMBL/GenBank/DDBJ whole genome shotgun (WGS) entry which is preliminary data.</text>
</comment>
<dbReference type="RefSeq" id="WP_106062804.1">
    <property type="nucleotide sequence ID" value="NZ_PVXO01000012.1"/>
</dbReference>
<sequence length="177" mass="19891">MSNDAENTKDNNISKGDNSNEKSREERINTIINELKDLINDIRNSTQINDAVVQSQAPNDTVDVNTTIVQTAQALAAINSIKTELCRLPLDFCEKEYIDNCVTPLETTMEFIATTSFELATSVSILTTSPIVPRKKGELKDTIHTIYSMNDEVEDIYKVLKKRLKKLTQGDNCCKFL</sequence>
<dbReference type="EMBL" id="PVXO01000012">
    <property type="protein sequence ID" value="PRR79905.1"/>
    <property type="molecule type" value="Genomic_DNA"/>
</dbReference>
<keyword evidence="3" id="KW-1185">Reference proteome</keyword>
<evidence type="ECO:0000256" key="1">
    <source>
        <dbReference type="SAM" id="MobiDB-lite"/>
    </source>
</evidence>
<reference evidence="2 3" key="1">
    <citation type="submission" date="2018-03" db="EMBL/GenBank/DDBJ databases">
        <title>Genome sequence of Clostridium liquoris DSM 100320.</title>
        <authorList>
            <person name="Poehlein A."/>
            <person name="Daniel R."/>
        </authorList>
    </citation>
    <scope>NUCLEOTIDE SEQUENCE [LARGE SCALE GENOMIC DNA]</scope>
    <source>
        <strain evidence="2 3">DSM 100320</strain>
    </source>
</reference>
<gene>
    <name evidence="2" type="ORF">CLLI_06380</name>
</gene>